<evidence type="ECO:0000313" key="3">
    <source>
        <dbReference type="Proteomes" id="UP000659654"/>
    </source>
</evidence>
<keyword evidence="3" id="KW-1185">Reference proteome</keyword>
<dbReference type="EMBL" id="CAJFDI010000001">
    <property type="protein sequence ID" value="CAD5209449.1"/>
    <property type="molecule type" value="Genomic_DNA"/>
</dbReference>
<dbReference type="Proteomes" id="UP000095284">
    <property type="component" value="Unplaced"/>
</dbReference>
<dbReference type="WBParaSite" id="BXY_0881300.1">
    <property type="protein sequence ID" value="BXY_0881300.1"/>
    <property type="gene ID" value="BXY_0881300"/>
</dbReference>
<dbReference type="Proteomes" id="UP000582659">
    <property type="component" value="Unassembled WGS sequence"/>
</dbReference>
<dbReference type="AlphaFoldDB" id="A0A1I7S724"/>
<evidence type="ECO:0000313" key="4">
    <source>
        <dbReference type="WBParaSite" id="BXY_0881300.1"/>
    </source>
</evidence>
<dbReference type="OrthoDB" id="5811192at2759"/>
<organism evidence="2 4">
    <name type="scientific">Bursaphelenchus xylophilus</name>
    <name type="common">Pinewood nematode worm</name>
    <name type="synonym">Aphelenchoides xylophilus</name>
    <dbReference type="NCBI Taxonomy" id="6326"/>
    <lineage>
        <taxon>Eukaryota</taxon>
        <taxon>Metazoa</taxon>
        <taxon>Ecdysozoa</taxon>
        <taxon>Nematoda</taxon>
        <taxon>Chromadorea</taxon>
        <taxon>Rhabditida</taxon>
        <taxon>Tylenchina</taxon>
        <taxon>Tylenchomorpha</taxon>
        <taxon>Aphelenchoidea</taxon>
        <taxon>Aphelenchoididae</taxon>
        <taxon>Bursaphelenchus</taxon>
    </lineage>
</organism>
<evidence type="ECO:0000313" key="1">
    <source>
        <dbReference type="EMBL" id="CAD5209449.1"/>
    </source>
</evidence>
<evidence type="ECO:0000313" key="2">
    <source>
        <dbReference type="Proteomes" id="UP000095284"/>
    </source>
</evidence>
<accession>A0A1I7S724</accession>
<dbReference type="Proteomes" id="UP000659654">
    <property type="component" value="Unassembled WGS sequence"/>
</dbReference>
<name>A0A1I7S724_BURXY</name>
<dbReference type="EMBL" id="CAJFCV020000001">
    <property type="protein sequence ID" value="CAG9084515.1"/>
    <property type="molecule type" value="Genomic_DNA"/>
</dbReference>
<gene>
    <name evidence="1" type="ORF">BXYJ_LOCUS1448</name>
</gene>
<protein>
    <submittedName>
        <fullName evidence="1">(pine wood nematode) hypothetical protein</fullName>
    </submittedName>
</protein>
<proteinExistence type="predicted"/>
<sequence>MAKARKLRSGIEEAKGLYEEWMEPDWRGSTTAGSNSTTEAVQPKNRSKFKFASEYQRDLSTASKSVLNPQTLPTERRIQNQKSRELNWKPVDFEKFYRWVTNGTLKDLYKAKSLLFED</sequence>
<reference evidence="1" key="2">
    <citation type="submission" date="2020-09" db="EMBL/GenBank/DDBJ databases">
        <authorList>
            <person name="Kikuchi T."/>
        </authorList>
    </citation>
    <scope>NUCLEOTIDE SEQUENCE</scope>
    <source>
        <strain evidence="1">Ka4C1</strain>
    </source>
</reference>
<reference evidence="4" key="1">
    <citation type="submission" date="2016-11" db="UniProtKB">
        <authorList>
            <consortium name="WormBaseParasite"/>
        </authorList>
    </citation>
    <scope>IDENTIFICATION</scope>
</reference>